<evidence type="ECO:0000313" key="3">
    <source>
        <dbReference type="EMBL" id="AQQ55279.1"/>
    </source>
</evidence>
<accession>A0A1Q2L5M5</accession>
<dbReference type="AlphaFoldDB" id="A0A1Q2L5M5"/>
<evidence type="ECO:0000313" key="2">
    <source>
        <dbReference type="EMBL" id="AQQ55222.1"/>
    </source>
</evidence>
<proteinExistence type="predicted"/>
<gene>
    <name evidence="2" type="ORF">B0X71_18735</name>
    <name evidence="3" type="ORF">B0X71_19050</name>
</gene>
<evidence type="ECO:0000313" key="4">
    <source>
        <dbReference type="Proteomes" id="UP000188184"/>
    </source>
</evidence>
<feature type="coiled-coil region" evidence="1">
    <location>
        <begin position="47"/>
        <end position="92"/>
    </location>
</feature>
<keyword evidence="4" id="KW-1185">Reference proteome</keyword>
<keyword evidence="2" id="KW-0614">Plasmid</keyword>
<dbReference type="KEGG" id="pmar:B0X71_18735"/>
<organism evidence="2 4">
    <name type="scientific">Planococcus lenghuensis</name>
    <dbReference type="NCBI Taxonomy" id="2213202"/>
    <lineage>
        <taxon>Bacteria</taxon>
        <taxon>Bacillati</taxon>
        <taxon>Bacillota</taxon>
        <taxon>Bacilli</taxon>
        <taxon>Bacillales</taxon>
        <taxon>Caryophanaceae</taxon>
        <taxon>Planococcus</taxon>
    </lineage>
</organism>
<sequence length="148" mass="17421">MNTTEGKARVHTKRRLEPEDQIKSASYQEAELKRLIPELDEKEQRAVEGAILEIQQLNKQIYNLKQQERALRAEMQEQAEDLKMEKWRVKDTALFLDSLAEEFVKILKTPVNFESEQQLRIHYFELRNTGKKLAGNCKEKSKTLNFLS</sequence>
<evidence type="ECO:0000256" key="1">
    <source>
        <dbReference type="SAM" id="Coils"/>
    </source>
</evidence>
<protein>
    <submittedName>
        <fullName evidence="2">Uncharacterized protein</fullName>
    </submittedName>
</protein>
<dbReference type="Proteomes" id="UP000188184">
    <property type="component" value="Plasmid unnamed1"/>
</dbReference>
<dbReference type="EMBL" id="CP019641">
    <property type="protein sequence ID" value="AQQ55279.1"/>
    <property type="molecule type" value="Genomic_DNA"/>
</dbReference>
<keyword evidence="1" id="KW-0175">Coiled coil</keyword>
<dbReference type="RefSeq" id="WP_077591084.1">
    <property type="nucleotide sequence ID" value="NZ_CP019641.1"/>
</dbReference>
<reference evidence="2 4" key="1">
    <citation type="submission" date="2017-02" db="EMBL/GenBank/DDBJ databases">
        <title>The complete genomic sequence of a novel cold adapted crude oil-degrading bacterium Planococcus qaidamina Y42.</title>
        <authorList>
            <person name="Yang R."/>
        </authorList>
    </citation>
    <scope>NUCLEOTIDE SEQUENCE [LARGE SCALE GENOMIC DNA]</scope>
    <source>
        <strain evidence="2 4">Y42</strain>
        <plasmid evidence="2 4">unnamed1</plasmid>
    </source>
</reference>
<dbReference type="KEGG" id="pmar:B0X71_19050"/>
<name>A0A1Q2L5M5_9BACL</name>
<dbReference type="EMBL" id="CP019641">
    <property type="protein sequence ID" value="AQQ55222.1"/>
    <property type="molecule type" value="Genomic_DNA"/>
</dbReference>
<geneLocation type="plasmid" evidence="2 4">
    <name>unnamed1</name>
</geneLocation>